<dbReference type="InterPro" id="IPR027417">
    <property type="entry name" value="P-loop_NTPase"/>
</dbReference>
<name>A0ABU8LYV2_9PSEU</name>
<organism evidence="4 5">
    <name type="scientific">Actinomycetospora flava</name>
    <dbReference type="NCBI Taxonomy" id="3129232"/>
    <lineage>
        <taxon>Bacteria</taxon>
        <taxon>Bacillati</taxon>
        <taxon>Actinomycetota</taxon>
        <taxon>Actinomycetes</taxon>
        <taxon>Pseudonocardiales</taxon>
        <taxon>Pseudonocardiaceae</taxon>
        <taxon>Actinomycetospora</taxon>
    </lineage>
</organism>
<dbReference type="InterPro" id="IPR036388">
    <property type="entry name" value="WH-like_DNA-bd_sf"/>
</dbReference>
<evidence type="ECO:0000256" key="2">
    <source>
        <dbReference type="ARBA" id="ARBA00022840"/>
    </source>
</evidence>
<evidence type="ECO:0000256" key="1">
    <source>
        <dbReference type="ARBA" id="ARBA00022741"/>
    </source>
</evidence>
<keyword evidence="1" id="KW-0547">Nucleotide-binding</keyword>
<gene>
    <name evidence="4" type="ORF">WCD58_03930</name>
</gene>
<dbReference type="Proteomes" id="UP001369736">
    <property type="component" value="Unassembled WGS sequence"/>
</dbReference>
<dbReference type="CDD" id="cd06170">
    <property type="entry name" value="LuxR_C_like"/>
    <property type="match status" value="1"/>
</dbReference>
<dbReference type="Gene3D" id="1.25.40.10">
    <property type="entry name" value="Tetratricopeptide repeat domain"/>
    <property type="match status" value="1"/>
</dbReference>
<evidence type="ECO:0000313" key="4">
    <source>
        <dbReference type="EMBL" id="MEJ2860289.1"/>
    </source>
</evidence>
<evidence type="ECO:0000259" key="3">
    <source>
        <dbReference type="PROSITE" id="PS50043"/>
    </source>
</evidence>
<dbReference type="PANTHER" id="PTHR16305:SF35">
    <property type="entry name" value="TRANSCRIPTIONAL ACTIVATOR DOMAIN"/>
    <property type="match status" value="1"/>
</dbReference>
<dbReference type="SUPFAM" id="SSF46894">
    <property type="entry name" value="C-terminal effector domain of the bipartite response regulators"/>
    <property type="match status" value="1"/>
</dbReference>
<dbReference type="Pfam" id="PF13191">
    <property type="entry name" value="AAA_16"/>
    <property type="match status" value="1"/>
</dbReference>
<sequence length="909" mass="93479">MEGVHGRDAELATLDAAVDRLRLGPVTLVVSGPPGSGVSTLWSAAVRRAREQETGVVTARPTAAETGFPHGVLADLLPGLLDLSDDGTVLPEPQRRAVDAVLLRSAPGPDVDARTVGSALLGLLSRVSGPVLLAVDDADLVDASSAAALAFALRRAAGPVGVLAGLAADAPAPDWVTARGDVERLVLGDLPPSALHRLVVEHTGAALPRPALDRLARISGGRPLYALELARADRDGRGDHLPPTLGALVADRVARLAPATLDALLLVALAGAPTVALLRRAGADPADLLPAEADGVVAIAGERIAFGHPLLAAAVADRAGPGARRDAHRRLGAVTDHPEDRARHRALGSLGAEPVVLADLDAAAASARARGAPDAAAELLELALGLGGDTAARRAGLAGHLLAAGDAARARELLTTLGDRDAAAERLLAHVHLHTDSYAEAAAHLEAALARAGDDAERARVRAELVYVTVNLGRIGEAATLADQLAADAAAVGDDGLLAVAEATRTMTVFLAGGGLDRAALDRALAGEDPTASGAVMTRPSLVHGLLLAWTGELDRARDVLLGLRRDALDTGAEADLLFPAFHHVILECWRGDLAAAEDLARDTAERAEQLGGSVAHAIAASVTATAAAYAGRLDEARAQARRAIALLAEGSAVAATVWPMITLGFAELSAGDLEAAAAVLGPMAAATREMGYGEPLAAPFVPDAVEALVGVGRLAEARPLVDALQEAGRTLDRPWALALGGRCRGLLRAADGDLDGAAAALTDALHEHDRLPVPVERARTRLALAAVERRRRRRRVATEHAEAAAAVFARIGCATWAARARTEAGRLHPVPEPHGDGLTPAEHRMALLAAAGRTNRSVAAELAVSPKTVEATLARAYRKLGIRSRAELGALMARLERETPDVGGARRS</sequence>
<evidence type="ECO:0000313" key="5">
    <source>
        <dbReference type="Proteomes" id="UP001369736"/>
    </source>
</evidence>
<dbReference type="SMART" id="SM00421">
    <property type="entry name" value="HTH_LUXR"/>
    <property type="match status" value="1"/>
</dbReference>
<dbReference type="InterPro" id="IPR011990">
    <property type="entry name" value="TPR-like_helical_dom_sf"/>
</dbReference>
<dbReference type="PROSITE" id="PS50043">
    <property type="entry name" value="HTH_LUXR_2"/>
    <property type="match status" value="1"/>
</dbReference>
<dbReference type="Pfam" id="PF00196">
    <property type="entry name" value="GerE"/>
    <property type="match status" value="1"/>
</dbReference>
<dbReference type="PANTHER" id="PTHR16305">
    <property type="entry name" value="TESTICULAR SOLUBLE ADENYLYL CYCLASE"/>
    <property type="match status" value="1"/>
</dbReference>
<dbReference type="SUPFAM" id="SSF48452">
    <property type="entry name" value="TPR-like"/>
    <property type="match status" value="1"/>
</dbReference>
<comment type="caution">
    <text evidence="4">The sequence shown here is derived from an EMBL/GenBank/DDBJ whole genome shotgun (WGS) entry which is preliminary data.</text>
</comment>
<proteinExistence type="predicted"/>
<dbReference type="EMBL" id="JBBEGM010000001">
    <property type="protein sequence ID" value="MEJ2860289.1"/>
    <property type="molecule type" value="Genomic_DNA"/>
</dbReference>
<reference evidence="4 5" key="1">
    <citation type="submission" date="2024-03" db="EMBL/GenBank/DDBJ databases">
        <title>Actinomycetospora sp. OC33-EN07, a novel actinomycete isolated from wild orchid (Aerides multiflora).</title>
        <authorList>
            <person name="Suriyachadkun C."/>
        </authorList>
    </citation>
    <scope>NUCLEOTIDE SEQUENCE [LARGE SCALE GENOMIC DNA]</scope>
    <source>
        <strain evidence="4 5">OC33-EN07</strain>
    </source>
</reference>
<dbReference type="RefSeq" id="WP_337699691.1">
    <property type="nucleotide sequence ID" value="NZ_JBBEGM010000001.1"/>
</dbReference>
<keyword evidence="5" id="KW-1185">Reference proteome</keyword>
<accession>A0ABU8LYV2</accession>
<keyword evidence="2" id="KW-0067">ATP-binding</keyword>
<dbReference type="InterPro" id="IPR016032">
    <property type="entry name" value="Sig_transdc_resp-reg_C-effctor"/>
</dbReference>
<protein>
    <submittedName>
        <fullName evidence="4">LuxR family transcriptional regulator</fullName>
    </submittedName>
</protein>
<dbReference type="SUPFAM" id="SSF52540">
    <property type="entry name" value="P-loop containing nucleoside triphosphate hydrolases"/>
    <property type="match status" value="1"/>
</dbReference>
<dbReference type="PRINTS" id="PR00038">
    <property type="entry name" value="HTHLUXR"/>
</dbReference>
<dbReference type="InterPro" id="IPR041664">
    <property type="entry name" value="AAA_16"/>
</dbReference>
<dbReference type="InterPro" id="IPR000792">
    <property type="entry name" value="Tscrpt_reg_LuxR_C"/>
</dbReference>
<dbReference type="Gene3D" id="1.10.10.10">
    <property type="entry name" value="Winged helix-like DNA-binding domain superfamily/Winged helix DNA-binding domain"/>
    <property type="match status" value="1"/>
</dbReference>
<feature type="domain" description="HTH luxR-type" evidence="3">
    <location>
        <begin position="832"/>
        <end position="897"/>
    </location>
</feature>